<reference evidence="4" key="1">
    <citation type="submission" date="2022-03" db="EMBL/GenBank/DDBJ databases">
        <title>Draft genome sequence of Aduncisulcus paluster, a free-living microaerophilic Fornicata.</title>
        <authorList>
            <person name="Yuyama I."/>
            <person name="Kume K."/>
            <person name="Tamura T."/>
            <person name="Inagaki Y."/>
            <person name="Hashimoto T."/>
        </authorList>
    </citation>
    <scope>NUCLEOTIDE SEQUENCE</scope>
    <source>
        <strain evidence="4">NY0171</strain>
    </source>
</reference>
<organism evidence="4 5">
    <name type="scientific">Aduncisulcus paluster</name>
    <dbReference type="NCBI Taxonomy" id="2918883"/>
    <lineage>
        <taxon>Eukaryota</taxon>
        <taxon>Metamonada</taxon>
        <taxon>Carpediemonas-like organisms</taxon>
        <taxon>Aduncisulcus</taxon>
    </lineage>
</organism>
<evidence type="ECO:0000313" key="5">
    <source>
        <dbReference type="Proteomes" id="UP001057375"/>
    </source>
</evidence>
<keyword evidence="2" id="KW-0812">Transmembrane</keyword>
<protein>
    <recommendedName>
        <fullName evidence="3">Tyrosine-protein kinase ephrin type A/B receptor-like domain-containing protein</fullName>
    </recommendedName>
</protein>
<name>A0ABQ5KKR1_9EUKA</name>
<dbReference type="Gene3D" id="2.10.50.10">
    <property type="entry name" value="Tumor Necrosis Factor Receptor, subunit A, domain 2"/>
    <property type="match status" value="1"/>
</dbReference>
<gene>
    <name evidence="4" type="ORF">ADUPG1_007102</name>
</gene>
<evidence type="ECO:0000313" key="4">
    <source>
        <dbReference type="EMBL" id="GKT33092.1"/>
    </source>
</evidence>
<feature type="region of interest" description="Disordered" evidence="1">
    <location>
        <begin position="801"/>
        <end position="824"/>
    </location>
</feature>
<feature type="region of interest" description="Disordered" evidence="1">
    <location>
        <begin position="971"/>
        <end position="1066"/>
    </location>
</feature>
<evidence type="ECO:0000256" key="2">
    <source>
        <dbReference type="SAM" id="Phobius"/>
    </source>
</evidence>
<dbReference type="Pfam" id="PF07699">
    <property type="entry name" value="Ephrin_rec_like"/>
    <property type="match status" value="1"/>
</dbReference>
<keyword evidence="2" id="KW-0472">Membrane</keyword>
<feature type="non-terminal residue" evidence="4">
    <location>
        <position position="1"/>
    </location>
</feature>
<dbReference type="EMBL" id="BQXS01010133">
    <property type="protein sequence ID" value="GKT33092.1"/>
    <property type="molecule type" value="Genomic_DNA"/>
</dbReference>
<dbReference type="PANTHER" id="PTHR47236:SF4">
    <property type="entry name" value="GENE 9195-RELATED"/>
    <property type="match status" value="1"/>
</dbReference>
<dbReference type="Proteomes" id="UP001057375">
    <property type="component" value="Unassembled WGS sequence"/>
</dbReference>
<feature type="non-terminal residue" evidence="4">
    <location>
        <position position="1360"/>
    </location>
</feature>
<feature type="region of interest" description="Disordered" evidence="1">
    <location>
        <begin position="772"/>
        <end position="791"/>
    </location>
</feature>
<dbReference type="SMART" id="SM01411">
    <property type="entry name" value="Ephrin_rec_like"/>
    <property type="match status" value="3"/>
</dbReference>
<feature type="transmembrane region" description="Helical" evidence="2">
    <location>
        <begin position="597"/>
        <end position="623"/>
    </location>
</feature>
<feature type="region of interest" description="Disordered" evidence="1">
    <location>
        <begin position="1300"/>
        <end position="1338"/>
    </location>
</feature>
<evidence type="ECO:0000259" key="3">
    <source>
        <dbReference type="Pfam" id="PF07699"/>
    </source>
</evidence>
<proteinExistence type="predicted"/>
<keyword evidence="5" id="KW-1185">Reference proteome</keyword>
<feature type="compositionally biased region" description="Acidic residues" evidence="1">
    <location>
        <begin position="778"/>
        <end position="788"/>
    </location>
</feature>
<sequence length="1360" mass="145861">GMSEMTVCPMGHYCPEGSIEPIACSAGSYTAATGSSDDTMCLDCPAGSYCVEGASSPVSCVLGQYCPSKSTEPIYCEAGTYGDSSNAADPLMYIEHDVSCAACPIGKYCADPEGIWVKDCASGYICLGGATTSKPTDGIEGYPCPKGYYCTDTKESSITPCPVGTYRSHTGAYLESQCLLCPYGTYTNSVATSDCKLCGVSALSTDIEGSTSCTCIGNYRIFQPFDASCVCMSGYEYFDEQLQQNVEDGDSVIDCRKREWQRCTSSQTRLSDGSCVSVEGSPIVSTFSVNGAKIATKSSGDQVSISCSSTGCNGRTSVFNVEEGMCVCENIDSSSSVSNFVGNVCDAACRAAATTISLGSDGSLVINDALNAYTETLSNVDLNTYGVYLNEDIDVSTKCATGCDLRVVYFGADGLISAVYNPTGSDLSDDIKLGSTRDSNISVSEISLKSKKLSTKSSSLVNLKSTPSGIENPLITLQQGEGLLFMMPDGEYPSYSRQDIHNTVTDLDSGLFRYLEGAVGVTQMTTSAIFIPDQSGQYLFSSSGDDMSKGMVQVVDSIADVPSQNGVTNDLYAIPMTTETIISSNSSTTGALETEPFILGILLLVLGIFVLLSIVGIVLYCVFGVAQKRIEAAASHFTALNATIPLSTVLDGHRDCKLMPIRMTASAPFVAENVNTLTDLTNFSVGSLWDKLRDQTILLSQQMSSEHDFLMRACNQFAKRQSSMTADVKVRARVLLGTLKALSDTVLQLPQAPDCGYKRLKNMKEAEKIMEKEARGADDDEYEYESESELTPSGFISSVATEESYRKRRSSKSKKRRKKKKQHRISKLWLAHRYGQALVPLESSLSTGLTKRREELANVSQGIKNVKQTLGMFEDVVMKGQKEEILDCLKRLKSVQKEFESIRDNICDLNGLISINPKTGVREIRGGCLLDRRGYIQGKKDLLDSKGQPQTLQGVTVHCALTNTVHPAPGTTVIIGGRGEGVLGDEPEDTGIEEEAEEEGADEERGLIVDGSDYHMTIPSPSAVSPFGSGSQSDNDGSDRDDTADESLISSSRVSTPPSSRRTSMTAWVSNVRKGAQRRLNSSHSKTKRFSITKATSRMFVIMPHTGTIQLTSQAMVLDVRAKKPTLISEFGINSVLSPSSATGTSLSVPISTPLNSSLAALSASTIPHMVLPITHQPSASTPLPAFVEDWKEISDVFDGNSLIVTEKRSNMELPVLSFVLTYDMASLHPLAGITTDPLSGMRVPVCVGQPAVISRPKTVIPTSGRKKRRRELPSQNGGQIIDVGRTICVFEEIDEARPSGDEIQLHGMEATDPESGKKKKKDKKGGPPVPEAPPILLGPYVSPISSLSLNSAGEVVGVC</sequence>
<accession>A0ABQ5KKR1</accession>
<feature type="compositionally biased region" description="Basic residues" evidence="1">
    <location>
        <begin position="806"/>
        <end position="824"/>
    </location>
</feature>
<dbReference type="InterPro" id="IPR011641">
    <property type="entry name" value="Tyr-kin_ephrin_A/B_rcpt-like"/>
</dbReference>
<feature type="compositionally biased region" description="Low complexity" evidence="1">
    <location>
        <begin position="1050"/>
        <end position="1064"/>
    </location>
</feature>
<feature type="domain" description="Tyrosine-protein kinase ephrin type A/B receptor-like" evidence="3">
    <location>
        <begin position="176"/>
        <end position="212"/>
    </location>
</feature>
<comment type="caution">
    <text evidence="4">The sequence shown here is derived from an EMBL/GenBank/DDBJ whole genome shotgun (WGS) entry which is preliminary data.</text>
</comment>
<feature type="compositionally biased region" description="Acidic residues" evidence="1">
    <location>
        <begin position="983"/>
        <end position="1002"/>
    </location>
</feature>
<keyword evidence="2" id="KW-1133">Transmembrane helix</keyword>
<dbReference type="PANTHER" id="PTHR47236">
    <property type="entry name" value="GENE, 32742-RELATED-RELATED"/>
    <property type="match status" value="1"/>
</dbReference>
<evidence type="ECO:0000256" key="1">
    <source>
        <dbReference type="SAM" id="MobiDB-lite"/>
    </source>
</evidence>